<evidence type="ECO:0008006" key="3">
    <source>
        <dbReference type="Google" id="ProtNLM"/>
    </source>
</evidence>
<gene>
    <name evidence="1" type="ORF">ISP14_10025</name>
</gene>
<protein>
    <recommendedName>
        <fullName evidence="3">Zinc ribbon domain-containing protein</fullName>
    </recommendedName>
</protein>
<dbReference type="RefSeq" id="WP_404538951.1">
    <property type="nucleotide sequence ID" value="NZ_JADIKL010000004.1"/>
</dbReference>
<proteinExistence type="predicted"/>
<accession>A0ABW8KG82</accession>
<keyword evidence="2" id="KW-1185">Reference proteome</keyword>
<evidence type="ECO:0000313" key="1">
    <source>
        <dbReference type="EMBL" id="MFK2931130.1"/>
    </source>
</evidence>
<organism evidence="1 2">
    <name type="scientific">Dyella agri</name>
    <dbReference type="NCBI Taxonomy" id="1926869"/>
    <lineage>
        <taxon>Bacteria</taxon>
        <taxon>Pseudomonadati</taxon>
        <taxon>Pseudomonadota</taxon>
        <taxon>Gammaproteobacteria</taxon>
        <taxon>Lysobacterales</taxon>
        <taxon>Rhodanobacteraceae</taxon>
        <taxon>Dyella</taxon>
    </lineage>
</organism>
<dbReference type="EMBL" id="JADIKL010000004">
    <property type="protein sequence ID" value="MFK2931130.1"/>
    <property type="molecule type" value="Genomic_DNA"/>
</dbReference>
<comment type="caution">
    <text evidence="1">The sequence shown here is derived from an EMBL/GenBank/DDBJ whole genome shotgun (WGS) entry which is preliminary data.</text>
</comment>
<sequence>MSAAASGTAGATRTCPHCRETILESASVCPACRHKLRFSEPTSGARAAPAASVPLRVEGSFRNPDSGAWEYSMVLTIRNERGEEIARKLVGVGAMQPDERRTFTLSVEMQAASAAGKRTRPY</sequence>
<dbReference type="Proteomes" id="UP001620397">
    <property type="component" value="Unassembled WGS sequence"/>
</dbReference>
<reference evidence="1 2" key="1">
    <citation type="submission" date="2020-10" db="EMBL/GenBank/DDBJ databases">
        <title>Phylogeny of dyella-like bacteria.</title>
        <authorList>
            <person name="Fu J."/>
        </authorList>
    </citation>
    <scope>NUCLEOTIDE SEQUENCE [LARGE SCALE GENOMIC DNA]</scope>
    <source>
        <strain evidence="1 2">DKC-1</strain>
    </source>
</reference>
<evidence type="ECO:0000313" key="2">
    <source>
        <dbReference type="Proteomes" id="UP001620397"/>
    </source>
</evidence>
<name>A0ABW8KG82_9GAMM</name>